<reference evidence="1" key="1">
    <citation type="submission" date="2020-08" db="EMBL/GenBank/DDBJ databases">
        <title>Multicomponent nature underlies the extraordinary mechanical properties of spider dragline silk.</title>
        <authorList>
            <person name="Kono N."/>
            <person name="Nakamura H."/>
            <person name="Mori M."/>
            <person name="Yoshida Y."/>
            <person name="Ohtoshi R."/>
            <person name="Malay A.D."/>
            <person name="Moran D.A.P."/>
            <person name="Tomita M."/>
            <person name="Numata K."/>
            <person name="Arakawa K."/>
        </authorList>
    </citation>
    <scope>NUCLEOTIDE SEQUENCE</scope>
</reference>
<sequence length="78" mass="9084">GEQFYAKDQNKPEFYPEIKNTHILIKIGDSSMYAKNAIGVGIYPKDEDGREYYAKDASDRFYFAKDNKGEEKYTKTKD</sequence>
<dbReference type="AlphaFoldDB" id="A0A8X6QQA0"/>
<protein>
    <submittedName>
        <fullName evidence="1">Uncharacterized protein</fullName>
    </submittedName>
</protein>
<accession>A0A8X6QQA0</accession>
<feature type="non-terminal residue" evidence="1">
    <location>
        <position position="1"/>
    </location>
</feature>
<gene>
    <name evidence="1" type="ORF">NPIL_281851</name>
</gene>
<dbReference type="Proteomes" id="UP000887013">
    <property type="component" value="Unassembled WGS sequence"/>
</dbReference>
<evidence type="ECO:0000313" key="1">
    <source>
        <dbReference type="EMBL" id="GFU26385.1"/>
    </source>
</evidence>
<organism evidence="1 2">
    <name type="scientific">Nephila pilipes</name>
    <name type="common">Giant wood spider</name>
    <name type="synonym">Nephila maculata</name>
    <dbReference type="NCBI Taxonomy" id="299642"/>
    <lineage>
        <taxon>Eukaryota</taxon>
        <taxon>Metazoa</taxon>
        <taxon>Ecdysozoa</taxon>
        <taxon>Arthropoda</taxon>
        <taxon>Chelicerata</taxon>
        <taxon>Arachnida</taxon>
        <taxon>Araneae</taxon>
        <taxon>Araneomorphae</taxon>
        <taxon>Entelegynae</taxon>
        <taxon>Araneoidea</taxon>
        <taxon>Nephilidae</taxon>
        <taxon>Nephila</taxon>
    </lineage>
</organism>
<comment type="caution">
    <text evidence="1">The sequence shown here is derived from an EMBL/GenBank/DDBJ whole genome shotgun (WGS) entry which is preliminary data.</text>
</comment>
<evidence type="ECO:0000313" key="2">
    <source>
        <dbReference type="Proteomes" id="UP000887013"/>
    </source>
</evidence>
<dbReference type="EMBL" id="BMAW01128594">
    <property type="protein sequence ID" value="GFU26385.1"/>
    <property type="molecule type" value="Genomic_DNA"/>
</dbReference>
<keyword evidence="2" id="KW-1185">Reference proteome</keyword>
<proteinExistence type="predicted"/>
<name>A0A8X6QQA0_NEPPI</name>